<name>T1ISW0_STRMM</name>
<dbReference type="GO" id="GO:0055037">
    <property type="term" value="C:recycling endosome"/>
    <property type="evidence" value="ECO:0007669"/>
    <property type="project" value="TreeGrafter"/>
</dbReference>
<evidence type="ECO:0000313" key="3">
    <source>
        <dbReference type="EnsemblMetazoa" id="SMAR004197-PA"/>
    </source>
</evidence>
<dbReference type="EnsemblMetazoa" id="SMAR004197-RA">
    <property type="protein sequence ID" value="SMAR004197-PA"/>
    <property type="gene ID" value="SMAR004197"/>
</dbReference>
<dbReference type="PROSITE" id="PS50896">
    <property type="entry name" value="LISH"/>
    <property type="match status" value="1"/>
</dbReference>
<evidence type="ECO:0000256" key="2">
    <source>
        <dbReference type="SAM" id="Coils"/>
    </source>
</evidence>
<evidence type="ECO:0000256" key="1">
    <source>
        <dbReference type="PROSITE-ProRule" id="PRU00103"/>
    </source>
</evidence>
<dbReference type="PANTHER" id="PTHR32059:SF0">
    <property type="entry name" value="RAB11-BINDING PROTEIN RELCH"/>
    <property type="match status" value="1"/>
</dbReference>
<dbReference type="SMART" id="SM00667">
    <property type="entry name" value="LisH"/>
    <property type="match status" value="1"/>
</dbReference>
<keyword evidence="2" id="KW-0175">Coiled coil</keyword>
<dbReference type="InterPro" id="IPR040362">
    <property type="entry name" value="RELCH"/>
</dbReference>
<organism evidence="3 4">
    <name type="scientific">Strigamia maritima</name>
    <name type="common">European centipede</name>
    <name type="synonym">Geophilus maritimus</name>
    <dbReference type="NCBI Taxonomy" id="126957"/>
    <lineage>
        <taxon>Eukaryota</taxon>
        <taxon>Metazoa</taxon>
        <taxon>Ecdysozoa</taxon>
        <taxon>Arthropoda</taxon>
        <taxon>Myriapoda</taxon>
        <taxon>Chilopoda</taxon>
        <taxon>Pleurostigmophora</taxon>
        <taxon>Geophilomorpha</taxon>
        <taxon>Linotaeniidae</taxon>
        <taxon>Strigamia</taxon>
    </lineage>
</organism>
<dbReference type="GO" id="GO:0005802">
    <property type="term" value="C:trans-Golgi network"/>
    <property type="evidence" value="ECO:0007669"/>
    <property type="project" value="InterPro"/>
</dbReference>
<dbReference type="AlphaFoldDB" id="T1ISW0"/>
<feature type="repeat" description="HEAT" evidence="1">
    <location>
        <begin position="869"/>
        <end position="907"/>
    </location>
</feature>
<keyword evidence="4" id="KW-1185">Reference proteome</keyword>
<dbReference type="HOGENOM" id="CLU_006254_1_0_1"/>
<reference evidence="4" key="1">
    <citation type="submission" date="2011-05" db="EMBL/GenBank/DDBJ databases">
        <authorList>
            <person name="Richards S.R."/>
            <person name="Qu J."/>
            <person name="Jiang H."/>
            <person name="Jhangiani S.N."/>
            <person name="Agravi P."/>
            <person name="Goodspeed R."/>
            <person name="Gross S."/>
            <person name="Mandapat C."/>
            <person name="Jackson L."/>
            <person name="Mathew T."/>
            <person name="Pu L."/>
            <person name="Thornton R."/>
            <person name="Saada N."/>
            <person name="Wilczek-Boney K.B."/>
            <person name="Lee S."/>
            <person name="Kovar C."/>
            <person name="Wu Y."/>
            <person name="Scherer S.E."/>
            <person name="Worley K.C."/>
            <person name="Muzny D.M."/>
            <person name="Gibbs R."/>
        </authorList>
    </citation>
    <scope>NUCLEOTIDE SEQUENCE</scope>
    <source>
        <strain evidence="4">Brora</strain>
    </source>
</reference>
<dbReference type="InterPro" id="IPR021133">
    <property type="entry name" value="HEAT_type_2"/>
</dbReference>
<dbReference type="PANTHER" id="PTHR32059">
    <property type="entry name" value="RAB11-BINDING PROTEIN RELCH"/>
    <property type="match status" value="1"/>
</dbReference>
<dbReference type="PhylomeDB" id="T1ISW0"/>
<accession>T1ISW0</accession>
<dbReference type="PROSITE" id="PS50077">
    <property type="entry name" value="HEAT_REPEAT"/>
    <property type="match status" value="1"/>
</dbReference>
<proteinExistence type="predicted"/>
<dbReference type="OMA" id="RQDLNCA"/>
<dbReference type="InterPro" id="IPR011989">
    <property type="entry name" value="ARM-like"/>
</dbReference>
<reference evidence="3" key="2">
    <citation type="submission" date="2015-02" db="UniProtKB">
        <authorList>
            <consortium name="EnsemblMetazoa"/>
        </authorList>
    </citation>
    <scope>IDENTIFICATION</scope>
</reference>
<dbReference type="GO" id="GO:0032367">
    <property type="term" value="P:intracellular cholesterol transport"/>
    <property type="evidence" value="ECO:0007669"/>
    <property type="project" value="InterPro"/>
</dbReference>
<dbReference type="Gene3D" id="1.25.10.10">
    <property type="entry name" value="Leucine-rich Repeat Variant"/>
    <property type="match status" value="2"/>
</dbReference>
<dbReference type="Proteomes" id="UP000014500">
    <property type="component" value="Unassembled WGS sequence"/>
</dbReference>
<protein>
    <submittedName>
        <fullName evidence="3">Uncharacterized protein</fullName>
    </submittedName>
</protein>
<dbReference type="EMBL" id="JH431448">
    <property type="status" value="NOT_ANNOTATED_CDS"/>
    <property type="molecule type" value="Genomic_DNA"/>
</dbReference>
<evidence type="ECO:0000313" key="4">
    <source>
        <dbReference type="Proteomes" id="UP000014500"/>
    </source>
</evidence>
<dbReference type="InterPro" id="IPR006594">
    <property type="entry name" value="LisH"/>
</dbReference>
<dbReference type="eggNOG" id="KOG0211">
    <property type="taxonomic scope" value="Eukaryota"/>
</dbReference>
<dbReference type="STRING" id="126957.T1ISW0"/>
<feature type="coiled-coil region" evidence="2">
    <location>
        <begin position="262"/>
        <end position="296"/>
    </location>
</feature>
<dbReference type="InterPro" id="IPR016024">
    <property type="entry name" value="ARM-type_fold"/>
</dbReference>
<sequence>MADDEGGDSVDNFLDSELIEDHFTKEVSKSRYVQAFDDIAVALIRENFLLTALEFHTELVENGQELPRLRDFFSNPGNFERKAQERADLSPGLPRTSSVQTFDSLDFARYSDDGDKQVDERVAVLEFELRKAKETIKSLRANLTFATESESNVTDTTTFRASTDGTAKPHEKRALNFLINEYLLKQNYKLTSITFCDENEDQLLYSDFEDWDDVGLNIPKPPNLMCVYRDFTRYAHPGLSCHSVGLQVNLSHEDTKRQNNIRKQLEFEITTLQEEIDNLKKVNSALNLQIKTLESSAVTMSHSKLEENPNDDFVEIQHDISVPSQTRSAVTLKDETDSKDEVVTTFVRSPNTLTAITKPIRKVLSDEFHTKLVDYCCVKRNFQDNRLAAEVADVAFSNEKIVLMLGRCLPHIVPNVLLAKREELIPVILCTIALHPDDKKRDNLLNILFNLIKRPDDDQRLILLLKNLQMILSGFVTLAQQLGPTRVQTELLPQCWEQIAHKYIERRLLVIEASGVLAPYLPSEICSSLLLSMLQQMFEDKSDVVREAVAKNLALILTYICDTDKFSLTYRLLLRALEDNSECVVTAALHTVMPVFASWALELNRLQDEVFPNIFKEVEEKAKCFSTCEPSIMPSAEERLFLTMISAMKSLIPWLFLSVVQTGPFVNADACSPLNDRRFPAYHFPLEDLYVILGSREKVNQVVNSYDNYINQEWFETWKEFEWLTETFFPSLISVVEQVPVVYYNSVHELVIYFHDLCTVFADDLPLTSTLVPLYICGVLEILYKENNRKELLNFLHELIHTTADSQLPLDTIRTTFMELSSDTSLHELLIGILWDNVTNQSALIRACCARLFELLVRNVSESTLATRLAPALVTLANDPDIPVRIATIPAFGAVMEVTMQRELMDKVRMQFLSFLEDPQYQDHTAVLVEVIRTFGQTAPNADSKFREDFVLPHLVAIASQNAHTTDESKRLSIAVALLDAYTSLSYCCIIAILNDQLITDLLLPGLRFLLADIQQVAPEQVEAIAVMINELSAKVEISRPSESRNSNSFSNASTMGPSAMEDMKNKMSKMFMGATNQGRANIASIFQSLTEIRYHRKLFLYWLYNKIVSKN</sequence>
<feature type="coiled-coil region" evidence="2">
    <location>
        <begin position="122"/>
        <end position="149"/>
    </location>
</feature>
<dbReference type="SUPFAM" id="SSF48371">
    <property type="entry name" value="ARM repeat"/>
    <property type="match status" value="1"/>
</dbReference>